<organism evidence="2 3">
    <name type="scientific">Ovis ammon polii</name>
    <dbReference type="NCBI Taxonomy" id="230172"/>
    <lineage>
        <taxon>Eukaryota</taxon>
        <taxon>Metazoa</taxon>
        <taxon>Chordata</taxon>
        <taxon>Craniata</taxon>
        <taxon>Vertebrata</taxon>
        <taxon>Euteleostomi</taxon>
        <taxon>Mammalia</taxon>
        <taxon>Eutheria</taxon>
        <taxon>Laurasiatheria</taxon>
        <taxon>Artiodactyla</taxon>
        <taxon>Ruminantia</taxon>
        <taxon>Pecora</taxon>
        <taxon>Bovidae</taxon>
        <taxon>Caprinae</taxon>
        <taxon>Ovis</taxon>
    </lineage>
</organism>
<proteinExistence type="predicted"/>
<name>A0AAD4Y5G8_OVIAM</name>
<keyword evidence="3" id="KW-1185">Reference proteome</keyword>
<comment type="caution">
    <text evidence="2">The sequence shown here is derived from an EMBL/GenBank/DDBJ whole genome shotgun (WGS) entry which is preliminary data.</text>
</comment>
<evidence type="ECO:0000256" key="1">
    <source>
        <dbReference type="SAM" id="MobiDB-lite"/>
    </source>
</evidence>
<evidence type="ECO:0000313" key="3">
    <source>
        <dbReference type="Proteomes" id="UP001214576"/>
    </source>
</evidence>
<dbReference type="Proteomes" id="UP001214576">
    <property type="component" value="Unassembled WGS sequence"/>
</dbReference>
<evidence type="ECO:0000313" key="2">
    <source>
        <dbReference type="EMBL" id="KAI4535629.1"/>
    </source>
</evidence>
<reference evidence="2" key="1">
    <citation type="submission" date="2022-03" db="EMBL/GenBank/DDBJ databases">
        <title>Genomic analyses of argali, domestic sheep and their hybrids provide insights into chromosomal evolution, heterosis and genetic basis of agronomic traits.</title>
        <authorList>
            <person name="Li M."/>
        </authorList>
    </citation>
    <scope>NUCLEOTIDE SEQUENCE</scope>
    <source>
        <strain evidence="2">CAU-MHL-2022a</strain>
        <tissue evidence="2">Skin</tissue>
    </source>
</reference>
<feature type="region of interest" description="Disordered" evidence="1">
    <location>
        <begin position="1"/>
        <end position="46"/>
    </location>
</feature>
<protein>
    <submittedName>
        <fullName evidence="2">Uncharacterized protein</fullName>
    </submittedName>
</protein>
<gene>
    <name evidence="2" type="ORF">MG293_014855</name>
</gene>
<dbReference type="AlphaFoldDB" id="A0AAD4Y5G8"/>
<sequence length="97" mass="10385">MTDDEDQESQKKKPIPQESSLYPSLIDLDTEISPPPPINAPTLASAGAHPAFPGSPSLLEEILATMATRDMPWSSPGAPVDEEGFEAILEVPLSEED</sequence>
<dbReference type="EMBL" id="JAKZEL010000018">
    <property type="protein sequence ID" value="KAI4535629.1"/>
    <property type="molecule type" value="Genomic_DNA"/>
</dbReference>
<accession>A0AAD4Y5G8</accession>